<keyword evidence="1" id="KW-0175">Coiled coil</keyword>
<keyword evidence="7" id="KW-1185">Reference proteome</keyword>
<dbReference type="Pfam" id="PF13385">
    <property type="entry name" value="Laminin_G_3"/>
    <property type="match status" value="1"/>
</dbReference>
<accession>R7ZSI3</accession>
<dbReference type="Proteomes" id="UP000013909">
    <property type="component" value="Unassembled WGS sequence"/>
</dbReference>
<dbReference type="InterPro" id="IPR013320">
    <property type="entry name" value="ConA-like_dom_sf"/>
</dbReference>
<dbReference type="PROSITE" id="PS51257">
    <property type="entry name" value="PROKAR_LIPOPROTEIN"/>
    <property type="match status" value="1"/>
</dbReference>
<dbReference type="InterPro" id="IPR011429">
    <property type="entry name" value="Cyt_c_Planctomycete-type"/>
</dbReference>
<dbReference type="AlphaFoldDB" id="R7ZSI3"/>
<feature type="domain" description="Cytochrome C Planctomycete-type" evidence="5">
    <location>
        <begin position="58"/>
        <end position="121"/>
    </location>
</feature>
<feature type="signal peptide" evidence="2">
    <location>
        <begin position="1"/>
        <end position="22"/>
    </location>
</feature>
<dbReference type="OrthoDB" id="1450284at2"/>
<feature type="domain" description="DUF1549" evidence="3">
    <location>
        <begin position="171"/>
        <end position="376"/>
    </location>
</feature>
<evidence type="ECO:0000259" key="3">
    <source>
        <dbReference type="Pfam" id="PF07583"/>
    </source>
</evidence>
<feature type="coiled-coil region" evidence="1">
    <location>
        <begin position="699"/>
        <end position="726"/>
    </location>
</feature>
<dbReference type="SUPFAM" id="SSF46626">
    <property type="entry name" value="Cytochrome c"/>
    <property type="match status" value="1"/>
</dbReference>
<dbReference type="Pfam" id="PF07587">
    <property type="entry name" value="PSD1"/>
    <property type="match status" value="1"/>
</dbReference>
<dbReference type="InterPro" id="IPR036909">
    <property type="entry name" value="Cyt_c-like_dom_sf"/>
</dbReference>
<dbReference type="PANTHER" id="PTHR35889">
    <property type="entry name" value="CYCLOINULO-OLIGOSACCHARIDE FRUCTANOTRANSFERASE-RELATED"/>
    <property type="match status" value="1"/>
</dbReference>
<evidence type="ECO:0000256" key="1">
    <source>
        <dbReference type="SAM" id="Coils"/>
    </source>
</evidence>
<evidence type="ECO:0000259" key="5">
    <source>
        <dbReference type="Pfam" id="PF07635"/>
    </source>
</evidence>
<dbReference type="GO" id="GO:0009055">
    <property type="term" value="F:electron transfer activity"/>
    <property type="evidence" value="ECO:0007669"/>
    <property type="project" value="InterPro"/>
</dbReference>
<dbReference type="GO" id="GO:0020037">
    <property type="term" value="F:heme binding"/>
    <property type="evidence" value="ECO:0007669"/>
    <property type="project" value="InterPro"/>
</dbReference>
<feature type="domain" description="DUF1553" evidence="4">
    <location>
        <begin position="775"/>
        <end position="1033"/>
    </location>
</feature>
<dbReference type="EMBL" id="AQHR01000069">
    <property type="protein sequence ID" value="EON76974.1"/>
    <property type="molecule type" value="Genomic_DNA"/>
</dbReference>
<dbReference type="Gene3D" id="2.60.120.200">
    <property type="match status" value="1"/>
</dbReference>
<evidence type="ECO:0000256" key="2">
    <source>
        <dbReference type="SAM" id="SignalP"/>
    </source>
</evidence>
<evidence type="ECO:0008006" key="8">
    <source>
        <dbReference type="Google" id="ProtNLM"/>
    </source>
</evidence>
<evidence type="ECO:0000313" key="7">
    <source>
        <dbReference type="Proteomes" id="UP000013909"/>
    </source>
</evidence>
<dbReference type="SUPFAM" id="SSF49899">
    <property type="entry name" value="Concanavalin A-like lectins/glucanases"/>
    <property type="match status" value="1"/>
</dbReference>
<dbReference type="RefSeq" id="WP_010854653.1">
    <property type="nucleotide sequence ID" value="NZ_AQHR01000069.1"/>
</dbReference>
<dbReference type="PANTHER" id="PTHR35889:SF3">
    <property type="entry name" value="F-BOX DOMAIN-CONTAINING PROTEIN"/>
    <property type="match status" value="1"/>
</dbReference>
<keyword evidence="2" id="KW-0732">Signal</keyword>
<dbReference type="PATRIC" id="fig|1288963.3.peg.2509"/>
<dbReference type="InterPro" id="IPR022655">
    <property type="entry name" value="DUF1553"/>
</dbReference>
<dbReference type="Pfam" id="PF07635">
    <property type="entry name" value="PSCyt1"/>
    <property type="match status" value="1"/>
</dbReference>
<dbReference type="STRING" id="1232681.ADIS_2517"/>
<proteinExistence type="predicted"/>
<reference evidence="6 7" key="1">
    <citation type="submission" date="2013-02" db="EMBL/GenBank/DDBJ databases">
        <title>A novel strain isolated from Lonar lake, Maharashtra, India.</title>
        <authorList>
            <person name="Singh A."/>
        </authorList>
    </citation>
    <scope>NUCLEOTIDE SEQUENCE [LARGE SCALE GENOMIC DNA]</scope>
    <source>
        <strain evidence="6 7">AK24</strain>
    </source>
</reference>
<protein>
    <recommendedName>
        <fullName evidence="8">Cytochrome c domain-containing protein</fullName>
    </recommendedName>
</protein>
<organism evidence="6 7">
    <name type="scientific">Lunatimonas lonarensis</name>
    <dbReference type="NCBI Taxonomy" id="1232681"/>
    <lineage>
        <taxon>Bacteria</taxon>
        <taxon>Pseudomonadati</taxon>
        <taxon>Bacteroidota</taxon>
        <taxon>Cytophagia</taxon>
        <taxon>Cytophagales</taxon>
        <taxon>Cyclobacteriaceae</taxon>
    </lineage>
</organism>
<dbReference type="GO" id="GO:0005975">
    <property type="term" value="P:carbohydrate metabolic process"/>
    <property type="evidence" value="ECO:0007669"/>
    <property type="project" value="UniProtKB-ARBA"/>
</dbReference>
<evidence type="ECO:0000259" key="4">
    <source>
        <dbReference type="Pfam" id="PF07587"/>
    </source>
</evidence>
<evidence type="ECO:0000313" key="6">
    <source>
        <dbReference type="EMBL" id="EON76974.1"/>
    </source>
</evidence>
<dbReference type="InterPro" id="IPR011444">
    <property type="entry name" value="DUF1549"/>
</dbReference>
<sequence length="1088" mass="123703">MISIPTRLLRFFIVSASLLALAACGRWEPPQEIAEVYIDLPEQIDFNYHVKPILSDKCFACHGPDATNQLSSFRIDLEEYAFAALEGSPGKKAIVPGKPGKSDALLRMLSSDASYQMPPPESHLTLEPREIAIIVKWIEQGAQYKPHWSFIPPEAVTPPATRFSDWVVNDIDRFVGKKLEDQGIQPSEEASKETLIRRLTFDLTGLPPSLEEIESFVRNDSPDAYERLVDRLIASPAYGERMAADWMDVARFADSDGYLDDKHRDFSPYRDWVIQAFNDNMSYEQFITWQLAGDLLDHPSKESILATAFNRLHKRNSEAGIVFEEYRVEYVADRAQTVGKAIMGLTMECARCHDHKYDPITQREYFELFAFFNSTNEIGTAVYGPGQVPGPSLLLTDTEQEKLLTYLDSKIRSESDQLHRLLEEETPSLHGWAEQPDRVMASIEKGLRDALVAYYPLDRFDPQETAGQYTSPNAVANGNPIRIKEPDLGKGIKGEGVFLNDYTTLTLPEKVGWFDHTDPFSLSVAVFPEKEFEEAGILYHCEDIRLGLKGYSLFLEDNRLKFIISYSWPTNAIQVETLDPLPVQEWTQVTLTYDGKGKASGVGVYLNGEAVPVVVKADNLYKSILFKPDIHTYGFRGLTLGERDKMKTFLKSGLDELSVFSDELTPLEVRQLFDREAVREVLATPTHPAHFDLIKNQYQRREIREVSRARERLRAAKKEKMALVEDIPEIMVMGDTDEPRPTFILDRGLYSDPTEEVFPSLPKRILPFDEDLPRNRLGLAKWVFDERNPLTARVYVNRLWQMHFGKGLVETSDDFGNQGSLPTHPELLDWLAVTFRESGWDSKYMHKLMVMSATYRQTSHASKELLELDPANNLLARGPSYRMTAEMVRDNALAISGLLSPRIGGPSVYPYQPEGLWDELSSKIWRYKYLQEPGEGLYRRSLYTIWKRTSGPPSMMIFDVGDRNECSVKRRQTSTPLQALVLLNDPQYLEAARVMAENLLESFPERESRLKNAFLLSIGRTPREREFELVANYYDEELEKFKLNRQDAIAYVGIGATPMGTGKDPVQVAALATVINGLMNTSDGYTIR</sequence>
<feature type="chain" id="PRO_5004461880" description="Cytochrome c domain-containing protein" evidence="2">
    <location>
        <begin position="23"/>
        <end position="1088"/>
    </location>
</feature>
<gene>
    <name evidence="6" type="ORF">ADIS_2517</name>
</gene>
<dbReference type="Pfam" id="PF07583">
    <property type="entry name" value="PSCyt2"/>
    <property type="match status" value="1"/>
</dbReference>
<dbReference type="GO" id="GO:0004553">
    <property type="term" value="F:hydrolase activity, hydrolyzing O-glycosyl compounds"/>
    <property type="evidence" value="ECO:0007669"/>
    <property type="project" value="UniProtKB-ARBA"/>
</dbReference>
<comment type="caution">
    <text evidence="6">The sequence shown here is derived from an EMBL/GenBank/DDBJ whole genome shotgun (WGS) entry which is preliminary data.</text>
</comment>
<name>R7ZSI3_9BACT</name>